<dbReference type="Proteomes" id="UP000095281">
    <property type="component" value="Unplaced"/>
</dbReference>
<reference evidence="2" key="1">
    <citation type="submission" date="2016-11" db="UniProtKB">
        <authorList>
            <consortium name="WormBaseParasite"/>
        </authorList>
    </citation>
    <scope>IDENTIFICATION</scope>
</reference>
<protein>
    <submittedName>
        <fullName evidence="2">Transcriptional regulator</fullName>
    </submittedName>
</protein>
<keyword evidence="1" id="KW-1185">Reference proteome</keyword>
<dbReference type="PROSITE" id="PS51257">
    <property type="entry name" value="PROKAR_LIPOPROTEIN"/>
    <property type="match status" value="1"/>
</dbReference>
<proteinExistence type="predicted"/>
<sequence length="77" mass="9093">MNERSNEHVKPLKICPYNNYIVVSCITEVQVRQEHFCSFIESQLHTEIVEQLEKIEQVDYCHLGLKTEKCGIKIKEK</sequence>
<evidence type="ECO:0000313" key="2">
    <source>
        <dbReference type="WBParaSite" id="MhA1_Contig1065.frz3.gene6"/>
    </source>
</evidence>
<dbReference type="Gene3D" id="3.30.70.590">
    <property type="entry name" value="Poly(A) polymerase predicted RNA binding domain"/>
    <property type="match status" value="1"/>
</dbReference>
<dbReference type="AlphaFoldDB" id="A0A1I8AXY7"/>
<accession>A0A1I8AXY7</accession>
<dbReference type="WBParaSite" id="MhA1_Contig1065.frz3.gene6">
    <property type="protein sequence ID" value="MhA1_Contig1065.frz3.gene6"/>
    <property type="gene ID" value="MhA1_Contig1065.frz3.gene6"/>
</dbReference>
<name>A0A1I8AXY7_MELHA</name>
<organism evidence="1 2">
    <name type="scientific">Meloidogyne hapla</name>
    <name type="common">Root-knot nematode worm</name>
    <dbReference type="NCBI Taxonomy" id="6305"/>
    <lineage>
        <taxon>Eukaryota</taxon>
        <taxon>Metazoa</taxon>
        <taxon>Ecdysozoa</taxon>
        <taxon>Nematoda</taxon>
        <taxon>Chromadorea</taxon>
        <taxon>Rhabditida</taxon>
        <taxon>Tylenchina</taxon>
        <taxon>Tylenchomorpha</taxon>
        <taxon>Tylenchoidea</taxon>
        <taxon>Meloidogynidae</taxon>
        <taxon>Meloidogyninae</taxon>
        <taxon>Meloidogyne</taxon>
    </lineage>
</organism>
<evidence type="ECO:0000313" key="1">
    <source>
        <dbReference type="Proteomes" id="UP000095281"/>
    </source>
</evidence>